<feature type="transmembrane region" description="Helical" evidence="5">
    <location>
        <begin position="113"/>
        <end position="136"/>
    </location>
</feature>
<dbReference type="Pfam" id="PF04116">
    <property type="entry name" value="FA_hydroxylase"/>
    <property type="match status" value="1"/>
</dbReference>
<evidence type="ECO:0000256" key="3">
    <source>
        <dbReference type="ARBA" id="ARBA00022989"/>
    </source>
</evidence>
<dbReference type="PANTHER" id="PTHR11863">
    <property type="entry name" value="STEROL DESATURASE"/>
    <property type="match status" value="1"/>
</dbReference>
<reference evidence="8" key="1">
    <citation type="journal article" date="2019" name="Int. J. Syst. Evol. Microbiol.">
        <title>The Global Catalogue of Microorganisms (GCM) 10K type strain sequencing project: providing services to taxonomists for standard genome sequencing and annotation.</title>
        <authorList>
            <consortium name="The Broad Institute Genomics Platform"/>
            <consortium name="The Broad Institute Genome Sequencing Center for Infectious Disease"/>
            <person name="Wu L."/>
            <person name="Ma J."/>
        </authorList>
    </citation>
    <scope>NUCLEOTIDE SEQUENCE [LARGE SCALE GENOMIC DNA]</scope>
    <source>
        <strain evidence="8">JCM 18204</strain>
    </source>
</reference>
<feature type="transmembrane region" description="Helical" evidence="5">
    <location>
        <begin position="60"/>
        <end position="76"/>
    </location>
</feature>
<gene>
    <name evidence="7" type="ORF">GCM10023307_22990</name>
</gene>
<dbReference type="Proteomes" id="UP001499959">
    <property type="component" value="Unassembled WGS sequence"/>
</dbReference>
<proteinExistence type="predicted"/>
<evidence type="ECO:0000256" key="4">
    <source>
        <dbReference type="ARBA" id="ARBA00023136"/>
    </source>
</evidence>
<feature type="transmembrane region" description="Helical" evidence="5">
    <location>
        <begin position="148"/>
        <end position="172"/>
    </location>
</feature>
<organism evidence="7 8">
    <name type="scientific">Lysobacter hankyongensis</name>
    <dbReference type="NCBI Taxonomy" id="1176535"/>
    <lineage>
        <taxon>Bacteria</taxon>
        <taxon>Pseudomonadati</taxon>
        <taxon>Pseudomonadota</taxon>
        <taxon>Gammaproteobacteria</taxon>
        <taxon>Lysobacterales</taxon>
        <taxon>Lysobacteraceae</taxon>
        <taxon>Lysobacter</taxon>
    </lineage>
</organism>
<feature type="domain" description="Fatty acid hydroxylase" evidence="6">
    <location>
        <begin position="199"/>
        <end position="351"/>
    </location>
</feature>
<sequence length="418" mass="46214">MHELDIEIAGIDTANRGLRSDPVPPEAPRLAHRAANRIGVALQRVWHADIRFARSGAQRMWLALASLAGIALWLWPQDIVSDIGALTGADAVRVFYMVADLGLADVGGSMARLLLWLAVARAGFVILVGLLDMALYERITGKPFDWESMINVSIVNAIFIALGGLALLHLPIDAAMQAYDALLARVPTLIDLHGAPALVLAALIGDFCFYWSHRLCHGNRFFWYLGHIYHHRNRSLSQLTTAIEPPFKLLQASGALSLLLLPLLSKLFTTDIASAGIALVVLMLIDTWTDPSHSPAMYRLESKSKALRSLRLLFVTVGVHFMHHARESEGPHGTGCNFGARLTLWDRLFGTYVEPTAHIPDTGLFDPHADTCVNPVRYLLLPPLRMVLELRANPLRTWPKILFAHTSYEPPNRIGLSH</sequence>
<keyword evidence="3 5" id="KW-1133">Transmembrane helix</keyword>
<evidence type="ECO:0000313" key="8">
    <source>
        <dbReference type="Proteomes" id="UP001499959"/>
    </source>
</evidence>
<dbReference type="EMBL" id="BAABJE010000010">
    <property type="protein sequence ID" value="GAA4796470.1"/>
    <property type="molecule type" value="Genomic_DNA"/>
</dbReference>
<keyword evidence="2 5" id="KW-0812">Transmembrane</keyword>
<dbReference type="InterPro" id="IPR006694">
    <property type="entry name" value="Fatty_acid_hydroxylase"/>
</dbReference>
<evidence type="ECO:0000256" key="5">
    <source>
        <dbReference type="SAM" id="Phobius"/>
    </source>
</evidence>
<protein>
    <recommendedName>
        <fullName evidence="6">Fatty acid hydroxylase domain-containing protein</fullName>
    </recommendedName>
</protein>
<feature type="transmembrane region" description="Helical" evidence="5">
    <location>
        <begin position="192"/>
        <end position="211"/>
    </location>
</feature>
<name>A0ABP9BMS6_9GAMM</name>
<evidence type="ECO:0000259" key="6">
    <source>
        <dbReference type="Pfam" id="PF04116"/>
    </source>
</evidence>
<comment type="subcellular location">
    <subcellularLocation>
        <location evidence="1">Membrane</location>
    </subcellularLocation>
</comment>
<evidence type="ECO:0000256" key="2">
    <source>
        <dbReference type="ARBA" id="ARBA00022692"/>
    </source>
</evidence>
<dbReference type="InterPro" id="IPR050307">
    <property type="entry name" value="Sterol_Desaturase_Related"/>
</dbReference>
<accession>A0ABP9BMS6</accession>
<keyword evidence="8" id="KW-1185">Reference proteome</keyword>
<dbReference type="RefSeq" id="WP_345303465.1">
    <property type="nucleotide sequence ID" value="NZ_BAABJE010000010.1"/>
</dbReference>
<evidence type="ECO:0000256" key="1">
    <source>
        <dbReference type="ARBA" id="ARBA00004370"/>
    </source>
</evidence>
<keyword evidence="4 5" id="KW-0472">Membrane</keyword>
<evidence type="ECO:0000313" key="7">
    <source>
        <dbReference type="EMBL" id="GAA4796470.1"/>
    </source>
</evidence>
<comment type="caution">
    <text evidence="7">The sequence shown here is derived from an EMBL/GenBank/DDBJ whole genome shotgun (WGS) entry which is preliminary data.</text>
</comment>